<dbReference type="GO" id="GO:0000917">
    <property type="term" value="P:division septum assembly"/>
    <property type="evidence" value="ECO:0007669"/>
    <property type="project" value="TreeGrafter"/>
</dbReference>
<evidence type="ECO:0000313" key="13">
    <source>
        <dbReference type="EMBL" id="SFM15383.1"/>
    </source>
</evidence>
<evidence type="ECO:0000256" key="6">
    <source>
        <dbReference type="ARBA" id="ARBA00023136"/>
    </source>
</evidence>
<evidence type="ECO:0000256" key="7">
    <source>
        <dbReference type="ARBA" id="ARBA00023306"/>
    </source>
</evidence>
<feature type="transmembrane region" description="Helical" evidence="8">
    <location>
        <begin position="6"/>
        <end position="25"/>
    </location>
</feature>
<comment type="similarity">
    <text evidence="8 9">Belongs to the ZipA family.</text>
</comment>
<keyword evidence="7 8" id="KW-0131">Cell cycle</keyword>
<dbReference type="Proteomes" id="UP000186904">
    <property type="component" value="Unassembled WGS sequence"/>
</dbReference>
<evidence type="ECO:0000256" key="3">
    <source>
        <dbReference type="ARBA" id="ARBA00022618"/>
    </source>
</evidence>
<dbReference type="SUPFAM" id="SSF64383">
    <property type="entry name" value="Cell-division protein ZipA, C-terminal domain"/>
    <property type="match status" value="1"/>
</dbReference>
<name>A0A1I4NJP6_9GAMM</name>
<accession>A0A1I4NJP6</accession>
<dbReference type="GO" id="GO:0032153">
    <property type="term" value="C:cell division site"/>
    <property type="evidence" value="ECO:0007669"/>
    <property type="project" value="UniProtKB-UniRule"/>
</dbReference>
<dbReference type="EMBL" id="FOUA01000005">
    <property type="protein sequence ID" value="SFM15383.1"/>
    <property type="molecule type" value="Genomic_DNA"/>
</dbReference>
<dbReference type="InterPro" id="IPR036765">
    <property type="entry name" value="ZipA_FtsZ-bd_C_sf"/>
</dbReference>
<evidence type="ECO:0000256" key="4">
    <source>
        <dbReference type="ARBA" id="ARBA00022692"/>
    </source>
</evidence>
<dbReference type="Pfam" id="PF04354">
    <property type="entry name" value="ZipA_C"/>
    <property type="match status" value="1"/>
</dbReference>
<keyword evidence="2 8" id="KW-0997">Cell inner membrane</keyword>
<keyword evidence="5 8" id="KW-1133">Transmembrane helix</keyword>
<dbReference type="SMART" id="SM00771">
    <property type="entry name" value="ZipA_C"/>
    <property type="match status" value="1"/>
</dbReference>
<organism evidence="13 14">
    <name type="scientific">Halopseudomonas bauzanensis</name>
    <dbReference type="NCBI Taxonomy" id="653930"/>
    <lineage>
        <taxon>Bacteria</taxon>
        <taxon>Pseudomonadati</taxon>
        <taxon>Pseudomonadota</taxon>
        <taxon>Gammaproteobacteria</taxon>
        <taxon>Pseudomonadales</taxon>
        <taxon>Pseudomonadaceae</taxon>
        <taxon>Halopseudomonas</taxon>
    </lineage>
</organism>
<proteinExistence type="inferred from homology"/>
<evidence type="ECO:0000256" key="1">
    <source>
        <dbReference type="ARBA" id="ARBA00022475"/>
    </source>
</evidence>
<dbReference type="RefSeq" id="WP_074780561.1">
    <property type="nucleotide sequence ID" value="NZ_FOGN01000005.1"/>
</dbReference>
<comment type="subcellular location">
    <subcellularLocation>
        <location evidence="8">Cell inner membrane</location>
        <topology evidence="8">Single-pass type I membrane protein</topology>
    </subcellularLocation>
    <text evidence="8">Localizes to the Z ring in an FtsZ-dependent manner.</text>
</comment>
<keyword evidence="3 8" id="KW-0132">Cell division</keyword>
<dbReference type="GO" id="GO:0043093">
    <property type="term" value="P:FtsZ-dependent cytokinesis"/>
    <property type="evidence" value="ECO:0007669"/>
    <property type="project" value="UniProtKB-UniRule"/>
</dbReference>
<evidence type="ECO:0000259" key="11">
    <source>
        <dbReference type="SMART" id="SM00771"/>
    </source>
</evidence>
<comment type="subunit">
    <text evidence="8">Interacts with FtsZ via their C-terminal domains.</text>
</comment>
<keyword evidence="14" id="KW-1185">Reference proteome</keyword>
<dbReference type="HAMAP" id="MF_00509">
    <property type="entry name" value="ZipA"/>
    <property type="match status" value="1"/>
</dbReference>
<dbReference type="InterPro" id="IPR011919">
    <property type="entry name" value="Cell_div_ZipA"/>
</dbReference>
<sequence>MDFGLREWLIIIGLLVIAGILFDGWRRMGGRSRIRFKLERDFKDLPEGAAGDELLGPARVIARGEREEPTFGDDQVTADTIDSLEVDEMRQPEQAGLDLDEPERAPEPAPRAQSSRTPRPRREPIAESEPVTAQATQAPASPASEPVAPEEVLVILVVARSEEGFPGAAMMQSIMESGLRYGDMNIFHRHESMTGNGDVLFSMANALKPGTFDLDELEHNHVRAVTFFMGLPGPRHPKQALDLMIASARKLSQELGGDLKDENRSVLTAQTIEHYRQRIAEFERKRFGLRR</sequence>
<reference evidence="14 15" key="1">
    <citation type="submission" date="2016-10" db="EMBL/GenBank/DDBJ databases">
        <authorList>
            <person name="de Groot N.N."/>
        </authorList>
    </citation>
    <scope>NUCLEOTIDE SEQUENCE [LARGE SCALE GENOMIC DNA]</scope>
    <source>
        <strain evidence="13 14">CGMCC 1.9095</strain>
        <strain evidence="12 15">DSM 22558</strain>
    </source>
</reference>
<evidence type="ECO:0000256" key="5">
    <source>
        <dbReference type="ARBA" id="ARBA00022989"/>
    </source>
</evidence>
<dbReference type="GO" id="GO:0005886">
    <property type="term" value="C:plasma membrane"/>
    <property type="evidence" value="ECO:0007669"/>
    <property type="project" value="UniProtKB-SubCell"/>
</dbReference>
<evidence type="ECO:0000256" key="8">
    <source>
        <dbReference type="HAMAP-Rule" id="MF_00509"/>
    </source>
</evidence>
<dbReference type="Gene3D" id="3.30.1400.10">
    <property type="entry name" value="ZipA, C-terminal FtsZ-binding domain"/>
    <property type="match status" value="1"/>
</dbReference>
<evidence type="ECO:0000313" key="14">
    <source>
        <dbReference type="Proteomes" id="UP000186599"/>
    </source>
</evidence>
<feature type="domain" description="ZipA C-terminal FtsZ-binding" evidence="11">
    <location>
        <begin position="149"/>
        <end position="279"/>
    </location>
</feature>
<dbReference type="STRING" id="653930.SAMN05216589_2705"/>
<evidence type="ECO:0000256" key="2">
    <source>
        <dbReference type="ARBA" id="ARBA00022519"/>
    </source>
</evidence>
<dbReference type="EMBL" id="FOGN01000005">
    <property type="protein sequence ID" value="SES20602.1"/>
    <property type="molecule type" value="Genomic_DNA"/>
</dbReference>
<keyword evidence="6 8" id="KW-0472">Membrane</keyword>
<dbReference type="NCBIfam" id="TIGR02205">
    <property type="entry name" value="septum_zipA"/>
    <property type="match status" value="1"/>
</dbReference>
<gene>
    <name evidence="8" type="primary">zipA</name>
    <name evidence="13" type="ORF">SAMN04487855_2516</name>
    <name evidence="12" type="ORF">SAMN05216589_2705</name>
</gene>
<feature type="region of interest" description="Disordered" evidence="10">
    <location>
        <begin position="95"/>
        <end position="147"/>
    </location>
</feature>
<evidence type="ECO:0000256" key="9">
    <source>
        <dbReference type="RuleBase" id="RU003612"/>
    </source>
</evidence>
<evidence type="ECO:0000313" key="15">
    <source>
        <dbReference type="Proteomes" id="UP000186904"/>
    </source>
</evidence>
<keyword evidence="1 8" id="KW-1003">Cell membrane</keyword>
<keyword evidence="4 8" id="KW-0812">Transmembrane</keyword>
<evidence type="ECO:0000256" key="10">
    <source>
        <dbReference type="SAM" id="MobiDB-lite"/>
    </source>
</evidence>
<dbReference type="OrthoDB" id="7054914at2"/>
<dbReference type="Proteomes" id="UP000186599">
    <property type="component" value="Unassembled WGS sequence"/>
</dbReference>
<dbReference type="PANTHER" id="PTHR38685:SF1">
    <property type="entry name" value="CELL DIVISION PROTEIN ZIPA"/>
    <property type="match status" value="1"/>
</dbReference>
<dbReference type="InterPro" id="IPR007449">
    <property type="entry name" value="ZipA_FtsZ-bd_C"/>
</dbReference>
<evidence type="ECO:0000313" key="12">
    <source>
        <dbReference type="EMBL" id="SES20602.1"/>
    </source>
</evidence>
<feature type="compositionally biased region" description="Low complexity" evidence="10">
    <location>
        <begin position="132"/>
        <end position="147"/>
    </location>
</feature>
<dbReference type="PANTHER" id="PTHR38685">
    <property type="entry name" value="CELL DIVISION PROTEIN ZIPA"/>
    <property type="match status" value="1"/>
</dbReference>
<comment type="function">
    <text evidence="8 9">Essential cell division protein that stabilizes the FtsZ protofilaments by cross-linking them and that serves as a cytoplasmic membrane anchor for the Z ring. Also required for the recruitment to the septal ring of downstream cell division proteins.</text>
</comment>
<protein>
    <recommendedName>
        <fullName evidence="8 9">Cell division protein ZipA</fullName>
    </recommendedName>
</protein>
<dbReference type="AlphaFoldDB" id="A0A1I4NJP6"/>